<sequence length="270" mass="30019">MCTLGLLWQQDPVFPFVLAANRDEFFARPTRAADFWPEQPELIGGQDQQAGGSWLLAHRSGRWAALTNLRNLHLAPPQNAPSRGQLVQAAVTLSQQALVEKLTAQGTHYAGFNLIWGDLEQAFYATNAQSQMRIQRLEPGIITLSNAPLGEIWPKTACLKQQLQDWQAQPDPEHLWDILAQDQVAASDQLPNTGLPPRLELAFSALYIQPLAVDPAQPERLYGTRASTLLWYEQGAASGQWTLKERRIDSQGQTSTSHLTWSACSDHAFS</sequence>
<proteinExistence type="predicted"/>
<comment type="caution">
    <text evidence="1">The sequence shown here is derived from an EMBL/GenBank/DDBJ whole genome shotgun (WGS) entry which is preliminary data.</text>
</comment>
<dbReference type="Proteomes" id="UP001621714">
    <property type="component" value="Unassembled WGS sequence"/>
</dbReference>
<evidence type="ECO:0000313" key="1">
    <source>
        <dbReference type="EMBL" id="MFK7159650.1"/>
    </source>
</evidence>
<gene>
    <name evidence="1" type="ORF">V6U78_01185</name>
</gene>
<organism evidence="1 2">
    <name type="scientific">Marinospirillum alkalitolerans</name>
    <dbReference type="NCBI Taxonomy" id="3123374"/>
    <lineage>
        <taxon>Bacteria</taxon>
        <taxon>Pseudomonadati</taxon>
        <taxon>Pseudomonadota</taxon>
        <taxon>Gammaproteobacteria</taxon>
        <taxon>Oceanospirillales</taxon>
        <taxon>Oceanospirillaceae</taxon>
        <taxon>Marinospirillum</taxon>
    </lineage>
</organism>
<name>A0ABW8PTT4_9GAMM</name>
<dbReference type="EMBL" id="JBANFI010000001">
    <property type="protein sequence ID" value="MFK7159650.1"/>
    <property type="molecule type" value="Genomic_DNA"/>
</dbReference>
<protein>
    <submittedName>
        <fullName evidence="1">NRDE family protein</fullName>
    </submittedName>
</protein>
<dbReference type="RefSeq" id="WP_405336356.1">
    <property type="nucleotide sequence ID" value="NZ_JBANFI010000001.1"/>
</dbReference>
<evidence type="ECO:0000313" key="2">
    <source>
        <dbReference type="Proteomes" id="UP001621714"/>
    </source>
</evidence>
<dbReference type="InterPro" id="IPR008551">
    <property type="entry name" value="TANGO2"/>
</dbReference>
<keyword evidence="2" id="KW-1185">Reference proteome</keyword>
<dbReference type="PANTHER" id="PTHR17985">
    <property type="entry name" value="SER/THR-RICH PROTEIN T10 IN DGCR REGION"/>
    <property type="match status" value="1"/>
</dbReference>
<accession>A0ABW8PTT4</accession>
<dbReference type="Pfam" id="PF05742">
    <property type="entry name" value="TANGO2"/>
    <property type="match status" value="1"/>
</dbReference>
<reference evidence="1 2" key="1">
    <citation type="submission" date="2024-02" db="EMBL/GenBank/DDBJ databases">
        <title>Marinospirillum sp. MEB 164 isolated from Lonar lake sediment.</title>
        <authorList>
            <person name="Joshi A."/>
            <person name="Thite S."/>
        </authorList>
    </citation>
    <scope>NUCLEOTIDE SEQUENCE [LARGE SCALE GENOMIC DNA]</scope>
    <source>
        <strain evidence="1 2">MEB164</strain>
    </source>
</reference>
<dbReference type="PANTHER" id="PTHR17985:SF8">
    <property type="entry name" value="TRANSPORT AND GOLGI ORGANIZATION PROTEIN 2 HOMOLOG"/>
    <property type="match status" value="1"/>
</dbReference>